<accession>A0A1H5VTS8</accession>
<dbReference type="EMBL" id="FNUL01000012">
    <property type="protein sequence ID" value="SEF90358.1"/>
    <property type="molecule type" value="Genomic_DNA"/>
</dbReference>
<evidence type="ECO:0000313" key="1">
    <source>
        <dbReference type="EMBL" id="SEF90358.1"/>
    </source>
</evidence>
<dbReference type="RefSeq" id="WP_103953127.1">
    <property type="nucleotide sequence ID" value="NZ_FNUL01000012.1"/>
</dbReference>
<reference evidence="1 2" key="1">
    <citation type="submission" date="2016-10" db="EMBL/GenBank/DDBJ databases">
        <authorList>
            <person name="de Groot N.N."/>
        </authorList>
    </citation>
    <scope>NUCLEOTIDE SEQUENCE [LARGE SCALE GENOMIC DNA]</scope>
    <source>
        <strain evidence="1 2">D15d</strain>
    </source>
</reference>
<name>A0A1H5VTS8_9FIRM</name>
<keyword evidence="2" id="KW-1185">Reference proteome</keyword>
<protein>
    <submittedName>
        <fullName evidence="1">Uncharacterized protein</fullName>
    </submittedName>
</protein>
<dbReference type="Proteomes" id="UP000236726">
    <property type="component" value="Unassembled WGS sequence"/>
</dbReference>
<gene>
    <name evidence="1" type="ORF">SAMN05216537_11277</name>
</gene>
<sequence>MKKSELMQLVGKKVKITFIENCGGGESTGILGFTKDFSEKYDYRHPNYFTINQYDFKVSHVKKVEVLDDRN</sequence>
<dbReference type="AlphaFoldDB" id="A0A1H5VTS8"/>
<proteinExistence type="predicted"/>
<organism evidence="1 2">
    <name type="scientific">Lachnospira multipara</name>
    <dbReference type="NCBI Taxonomy" id="28051"/>
    <lineage>
        <taxon>Bacteria</taxon>
        <taxon>Bacillati</taxon>
        <taxon>Bacillota</taxon>
        <taxon>Clostridia</taxon>
        <taxon>Lachnospirales</taxon>
        <taxon>Lachnospiraceae</taxon>
        <taxon>Lachnospira</taxon>
    </lineage>
</organism>
<evidence type="ECO:0000313" key="2">
    <source>
        <dbReference type="Proteomes" id="UP000236726"/>
    </source>
</evidence>